<dbReference type="EMBL" id="LN899819">
    <property type="protein sequence ID" value="CUV15888.1"/>
    <property type="molecule type" value="Genomic_DNA"/>
</dbReference>
<protein>
    <submittedName>
        <fullName evidence="2">Uncharacterized protein</fullName>
    </submittedName>
</protein>
<reference evidence="2" key="1">
    <citation type="submission" date="2015-10" db="EMBL/GenBank/DDBJ databases">
        <authorList>
            <person name="Gilbert D.G."/>
        </authorList>
    </citation>
    <scope>NUCLEOTIDE SEQUENCE</scope>
    <source>
        <strain evidence="2">Phyl III-seqv23</strain>
    </source>
</reference>
<proteinExistence type="predicted"/>
<accession>A0A0S4U0V1</accession>
<organism evidence="2">
    <name type="scientific">Ralstonia solanacearum</name>
    <name type="common">Pseudomonas solanacearum</name>
    <dbReference type="NCBI Taxonomy" id="305"/>
    <lineage>
        <taxon>Bacteria</taxon>
        <taxon>Pseudomonadati</taxon>
        <taxon>Pseudomonadota</taxon>
        <taxon>Betaproteobacteria</taxon>
        <taxon>Burkholderiales</taxon>
        <taxon>Burkholderiaceae</taxon>
        <taxon>Ralstonia</taxon>
        <taxon>Ralstonia solanacearum species complex</taxon>
    </lineage>
</organism>
<dbReference type="AlphaFoldDB" id="A0A0S4U0V1"/>
<sequence length="34" mass="3582">MKGGWADGFGAPDRYSLAGSPHMQGGRMPMGDGW</sequence>
<evidence type="ECO:0000256" key="1">
    <source>
        <dbReference type="SAM" id="MobiDB-lite"/>
    </source>
</evidence>
<name>A0A0S4U0V1_RALSL</name>
<gene>
    <name evidence="2" type="ORF">RUN39_v1_2760004</name>
</gene>
<feature type="region of interest" description="Disordered" evidence="1">
    <location>
        <begin position="1"/>
        <end position="34"/>
    </location>
</feature>
<evidence type="ECO:0000313" key="2">
    <source>
        <dbReference type="EMBL" id="CUV15888.1"/>
    </source>
</evidence>